<dbReference type="InterPro" id="IPR023485">
    <property type="entry name" value="Ptyr_pPase"/>
</dbReference>
<keyword evidence="2" id="KW-0378">Hydrolase</keyword>
<proteinExistence type="inferred from homology"/>
<gene>
    <name evidence="6" type="ORF">SAMN05444342_1706</name>
    <name evidence="5" type="ORF">ZOD2009_21892</name>
</gene>
<dbReference type="AlphaFoldDB" id="E7QZY4"/>
<dbReference type="EMBL" id="FRAN01000002">
    <property type="protein sequence ID" value="SHK56895.1"/>
    <property type="molecule type" value="Genomic_DNA"/>
</dbReference>
<reference evidence="5 7" key="1">
    <citation type="journal article" date="2014" name="ISME J.">
        <title>Trehalose/2-sulfotrehalose biosynthesis and glycine-betaine uptake are widely spread mechanisms for osmoadaptation in the Halobacteriales.</title>
        <authorList>
            <person name="Youssef N.H."/>
            <person name="Savage-Ashlock K.N."/>
            <person name="McCully A.L."/>
            <person name="Luedtke B."/>
            <person name="Shaw E.I."/>
            <person name="Hoff W.D."/>
            <person name="Elshahed M.S."/>
        </authorList>
    </citation>
    <scope>NUCLEOTIDE SEQUENCE [LARGE SCALE GENOMIC DNA]</scope>
    <source>
        <strain evidence="5 7">DX253</strain>
    </source>
</reference>
<keyword evidence="3" id="KW-0904">Protein phosphatase</keyword>
<dbReference type="STRING" id="797209.GCA_000376445_01437"/>
<dbReference type="EMBL" id="AEMG01000030">
    <property type="protein sequence ID" value="EFW89878.1"/>
    <property type="molecule type" value="Genomic_DNA"/>
</dbReference>
<dbReference type="InterPro" id="IPR017867">
    <property type="entry name" value="Tyr_phospatase_low_mol_wt"/>
</dbReference>
<dbReference type="RefSeq" id="WP_007983561.1">
    <property type="nucleotide sequence ID" value="NZ_AEMG01000030.1"/>
</dbReference>
<evidence type="ECO:0000313" key="8">
    <source>
        <dbReference type="Proteomes" id="UP000184203"/>
    </source>
</evidence>
<evidence type="ECO:0000256" key="2">
    <source>
        <dbReference type="ARBA" id="ARBA00022801"/>
    </source>
</evidence>
<dbReference type="SUPFAM" id="SSF52788">
    <property type="entry name" value="Phosphotyrosine protein phosphatases I"/>
    <property type="match status" value="1"/>
</dbReference>
<dbReference type="Proteomes" id="UP000184203">
    <property type="component" value="Unassembled WGS sequence"/>
</dbReference>
<name>E7QZY4_HALPU</name>
<evidence type="ECO:0000313" key="5">
    <source>
        <dbReference type="EMBL" id="EFW89878.1"/>
    </source>
</evidence>
<reference evidence="8" key="2">
    <citation type="submission" date="2016-11" db="EMBL/GenBank/DDBJ databases">
        <authorList>
            <person name="Varghese N."/>
            <person name="Submissions S."/>
        </authorList>
    </citation>
    <scope>NUCLEOTIDE SEQUENCE [LARGE SCALE GENOMIC DNA]</scope>
    <source>
        <strain evidence="8">DX253</strain>
    </source>
</reference>
<evidence type="ECO:0000313" key="7">
    <source>
        <dbReference type="Proteomes" id="UP000003751"/>
    </source>
</evidence>
<evidence type="ECO:0000313" key="6">
    <source>
        <dbReference type="EMBL" id="SHK56895.1"/>
    </source>
</evidence>
<dbReference type="Pfam" id="PF01451">
    <property type="entry name" value="LMWPc"/>
    <property type="match status" value="1"/>
</dbReference>
<sequence>MLEHLQHGKRRLAVEMERLRLRPDAQPRDTADAVRTLPPEPAVLFLCLGNICRSPMAERYLRDRLQEAEYDCSAVRSAGFIEKEGRSSPDAAVTVASEFGVDLTDHRSQCVDEDLLRESDLVLLMDAWNYWYLKRNHPDSLGKACFVRSFDASPEYEIEDPYDADEDTFRRVYGEVTDAVDAFLSAVEDE</sequence>
<dbReference type="PRINTS" id="PR00719">
    <property type="entry name" value="LMWPTPASE"/>
</dbReference>
<dbReference type="InterPro" id="IPR036196">
    <property type="entry name" value="Ptyr_pPase_sf"/>
</dbReference>
<evidence type="ECO:0000259" key="4">
    <source>
        <dbReference type="SMART" id="SM00226"/>
    </source>
</evidence>
<keyword evidence="8" id="KW-1185">Reference proteome</keyword>
<protein>
    <submittedName>
        <fullName evidence="5">Low molecular weight protein-tyrosine-phosphatase</fullName>
    </submittedName>
    <submittedName>
        <fullName evidence="6">Protein-tyrosine phosphatase</fullName>
    </submittedName>
</protein>
<dbReference type="InterPro" id="IPR050438">
    <property type="entry name" value="LMW_PTPase"/>
</dbReference>
<evidence type="ECO:0000256" key="3">
    <source>
        <dbReference type="ARBA" id="ARBA00022912"/>
    </source>
</evidence>
<dbReference type="PANTHER" id="PTHR11717:SF31">
    <property type="entry name" value="LOW MOLECULAR WEIGHT PROTEIN-TYROSINE-PHOSPHATASE ETP-RELATED"/>
    <property type="match status" value="1"/>
</dbReference>
<dbReference type="Gene3D" id="3.40.50.2300">
    <property type="match status" value="1"/>
</dbReference>
<comment type="similarity">
    <text evidence="1">Belongs to the low molecular weight phosphotyrosine protein phosphatase family.</text>
</comment>
<dbReference type="PANTHER" id="PTHR11717">
    <property type="entry name" value="LOW MOLECULAR WEIGHT PROTEIN TYROSINE PHOSPHATASE"/>
    <property type="match status" value="1"/>
</dbReference>
<dbReference type="GO" id="GO:0004725">
    <property type="term" value="F:protein tyrosine phosphatase activity"/>
    <property type="evidence" value="ECO:0007669"/>
    <property type="project" value="InterPro"/>
</dbReference>
<dbReference type="PATRIC" id="fig|797209.4.peg.4295"/>
<organism evidence="5 7">
    <name type="scientific">Haladaptatus paucihalophilus DX253</name>
    <dbReference type="NCBI Taxonomy" id="797209"/>
    <lineage>
        <taxon>Archaea</taxon>
        <taxon>Methanobacteriati</taxon>
        <taxon>Methanobacteriota</taxon>
        <taxon>Stenosarchaea group</taxon>
        <taxon>Halobacteria</taxon>
        <taxon>Halobacteriales</taxon>
        <taxon>Haladaptataceae</taxon>
        <taxon>Haladaptatus</taxon>
    </lineage>
</organism>
<dbReference type="OrthoDB" id="295776at2157"/>
<evidence type="ECO:0000256" key="1">
    <source>
        <dbReference type="ARBA" id="ARBA00011063"/>
    </source>
</evidence>
<reference evidence="6" key="3">
    <citation type="submission" date="2016-11" db="EMBL/GenBank/DDBJ databases">
        <authorList>
            <person name="Jaros S."/>
            <person name="Januszkiewicz K."/>
            <person name="Wedrychowicz H."/>
        </authorList>
    </citation>
    <scope>NUCLEOTIDE SEQUENCE [LARGE SCALE GENOMIC DNA]</scope>
    <source>
        <strain evidence="6">DX253</strain>
    </source>
</reference>
<dbReference type="Proteomes" id="UP000003751">
    <property type="component" value="Unassembled WGS sequence"/>
</dbReference>
<dbReference type="eggNOG" id="arCOG04425">
    <property type="taxonomic scope" value="Archaea"/>
</dbReference>
<feature type="domain" description="Phosphotyrosine protein phosphatase I" evidence="4">
    <location>
        <begin position="41"/>
        <end position="186"/>
    </location>
</feature>
<accession>E7QZY4</accession>
<dbReference type="CDD" id="cd16343">
    <property type="entry name" value="LMWPTP"/>
    <property type="match status" value="1"/>
</dbReference>
<dbReference type="SMART" id="SM00226">
    <property type="entry name" value="LMWPc"/>
    <property type="match status" value="1"/>
</dbReference>